<accession>A0A284RQ87</accession>
<evidence type="ECO:0000313" key="2">
    <source>
        <dbReference type="EMBL" id="SJL10914.1"/>
    </source>
</evidence>
<keyword evidence="3" id="KW-1185">Reference proteome</keyword>
<dbReference type="OrthoDB" id="10631134at2759"/>
<dbReference type="EMBL" id="FUEG01000013">
    <property type="protein sequence ID" value="SJL10914.1"/>
    <property type="molecule type" value="Genomic_DNA"/>
</dbReference>
<feature type="region of interest" description="Disordered" evidence="1">
    <location>
        <begin position="57"/>
        <end position="78"/>
    </location>
</feature>
<dbReference type="AlphaFoldDB" id="A0A284RQ87"/>
<evidence type="ECO:0000313" key="3">
    <source>
        <dbReference type="Proteomes" id="UP000219338"/>
    </source>
</evidence>
<sequence length="219" mass="24756">MMKDSDSPTRGSRDLVNSIWNTRERGIVVFLFYGVPERQDTYVIVVHHEVNDPAGLLDTRGRWSSPSTKHGEESQALIGSRQSNLISTTCIPPGDVLSPFPFLLSLVVHPFSAKERNSSGKWDPESARSADDVFCFLLVPSPAIYPYQLKDCRIEIQDLLCSTRVLPSRPRTPTPAVWSSYTDSMQSFFCYRLMRSGVDALLRGIMWVPYSFAISFFRP</sequence>
<proteinExistence type="predicted"/>
<reference evidence="3" key="1">
    <citation type="journal article" date="2017" name="Nat. Ecol. Evol.">
        <title>Genome expansion and lineage-specific genetic innovations in the forest pathogenic fungi Armillaria.</title>
        <authorList>
            <person name="Sipos G."/>
            <person name="Prasanna A.N."/>
            <person name="Walter M.C."/>
            <person name="O'Connor E."/>
            <person name="Balint B."/>
            <person name="Krizsan K."/>
            <person name="Kiss B."/>
            <person name="Hess J."/>
            <person name="Varga T."/>
            <person name="Slot J."/>
            <person name="Riley R."/>
            <person name="Boka B."/>
            <person name="Rigling D."/>
            <person name="Barry K."/>
            <person name="Lee J."/>
            <person name="Mihaltcheva S."/>
            <person name="LaButti K."/>
            <person name="Lipzen A."/>
            <person name="Waldron R."/>
            <person name="Moloney N.M."/>
            <person name="Sperisen C."/>
            <person name="Kredics L."/>
            <person name="Vagvoelgyi C."/>
            <person name="Patrignani A."/>
            <person name="Fitzpatrick D."/>
            <person name="Nagy I."/>
            <person name="Doyle S."/>
            <person name="Anderson J.B."/>
            <person name="Grigoriev I.V."/>
            <person name="Gueldener U."/>
            <person name="Muensterkoetter M."/>
            <person name="Nagy L.G."/>
        </authorList>
    </citation>
    <scope>NUCLEOTIDE SEQUENCE [LARGE SCALE GENOMIC DNA]</scope>
    <source>
        <strain evidence="3">C18/9</strain>
    </source>
</reference>
<gene>
    <name evidence="2" type="ORF">ARMOST_14310</name>
</gene>
<evidence type="ECO:0000256" key="1">
    <source>
        <dbReference type="SAM" id="MobiDB-lite"/>
    </source>
</evidence>
<protein>
    <submittedName>
        <fullName evidence="2">Uncharacterized protein</fullName>
    </submittedName>
</protein>
<dbReference type="Proteomes" id="UP000219338">
    <property type="component" value="Unassembled WGS sequence"/>
</dbReference>
<name>A0A284RQ87_ARMOS</name>
<organism evidence="2 3">
    <name type="scientific">Armillaria ostoyae</name>
    <name type="common">Armillaria root rot fungus</name>
    <dbReference type="NCBI Taxonomy" id="47428"/>
    <lineage>
        <taxon>Eukaryota</taxon>
        <taxon>Fungi</taxon>
        <taxon>Dikarya</taxon>
        <taxon>Basidiomycota</taxon>
        <taxon>Agaricomycotina</taxon>
        <taxon>Agaricomycetes</taxon>
        <taxon>Agaricomycetidae</taxon>
        <taxon>Agaricales</taxon>
        <taxon>Marasmiineae</taxon>
        <taxon>Physalacriaceae</taxon>
        <taxon>Armillaria</taxon>
    </lineage>
</organism>